<proteinExistence type="predicted"/>
<gene>
    <name evidence="3" type="ORF">BDA99DRAFT_588872</name>
</gene>
<feature type="transmembrane region" description="Helical" evidence="2">
    <location>
        <begin position="43"/>
        <end position="66"/>
    </location>
</feature>
<dbReference type="Gene3D" id="1.10.167.10">
    <property type="entry name" value="Regulator of G-protein Signalling 4, domain 2"/>
    <property type="match status" value="1"/>
</dbReference>
<feature type="transmembrane region" description="Helical" evidence="2">
    <location>
        <begin position="313"/>
        <end position="331"/>
    </location>
</feature>
<dbReference type="AlphaFoldDB" id="A0AAD5PIT3"/>
<feature type="transmembrane region" description="Helical" evidence="2">
    <location>
        <begin position="270"/>
        <end position="290"/>
    </location>
</feature>
<evidence type="ECO:0000256" key="1">
    <source>
        <dbReference type="SAM" id="MobiDB-lite"/>
    </source>
</evidence>
<keyword evidence="2" id="KW-1133">Transmembrane helix</keyword>
<dbReference type="SUPFAM" id="SSF48097">
    <property type="entry name" value="Regulator of G-protein signaling, RGS"/>
    <property type="match status" value="1"/>
</dbReference>
<keyword evidence="2" id="KW-0472">Membrane</keyword>
<name>A0AAD5PIT3_9FUNG</name>
<sequence length="623" mass="72182">MIGFFSQSPDCNDEQVIQQIYSSYENPYGVCMLDRAKIRACRYYFATACINFAFIITTTALFILLARGAKEAAMTLPAPEPPNQQRLFRQWQRTSLQRRSIFGTVLGAIGHFVFSTAVLISQSYYGTGTCQIFLWGVILGFYTWNFALCWRAYRLYFLLKLNMLKTRYASIHGNIEHEQRVIEDRDYQWLIQHKDCHSIMIMRPLVLYLSLFFILVIVCILAEWRKVNCDLTWGVYMLLGFLAFFLTIVAPCVLWRSHRFKDAHGIRNEILIDMAAGIVCFIMTLIWYFFVTGTPVRSPGGNYYNKFFAPRNWLMFFTTVGYITSVVYPIWQLIPENYFKFHHAGDEHSSHHNSLVGQGSIQSTHGGRPILTQTPETLEQLLRDPEAVNQLTQLAVRDFSSENVLAYKEYLKLVDRLQYQKYGRVVKRFSRRYYSSTSTLVDFQPLDNIDPTSNEKDDNLLATSIRAPLLEDFAKYYDTYIREGAPLQVNISYRARNELDSFFTRARSTHQIDTNDDDVDDNTTLTARNLIAPWSHNKPLSPLLPVHIPPNNNNTIQLTRWSWSVETEFPPHESTTTTATTTTSNTSINISEPQLTLCMFEPARNELFWNIFASVFPKYINNQ</sequence>
<evidence type="ECO:0008006" key="5">
    <source>
        <dbReference type="Google" id="ProtNLM"/>
    </source>
</evidence>
<evidence type="ECO:0000313" key="4">
    <source>
        <dbReference type="Proteomes" id="UP001209540"/>
    </source>
</evidence>
<protein>
    <recommendedName>
        <fullName evidence="5">RGS domain-containing protein</fullName>
    </recommendedName>
</protein>
<accession>A0AAD5PIT3</accession>
<dbReference type="InterPro" id="IPR044926">
    <property type="entry name" value="RGS_subdomain_2"/>
</dbReference>
<organism evidence="3 4">
    <name type="scientific">Phascolomyces articulosus</name>
    <dbReference type="NCBI Taxonomy" id="60185"/>
    <lineage>
        <taxon>Eukaryota</taxon>
        <taxon>Fungi</taxon>
        <taxon>Fungi incertae sedis</taxon>
        <taxon>Mucoromycota</taxon>
        <taxon>Mucoromycotina</taxon>
        <taxon>Mucoromycetes</taxon>
        <taxon>Mucorales</taxon>
        <taxon>Lichtheimiaceae</taxon>
        <taxon>Phascolomyces</taxon>
    </lineage>
</organism>
<dbReference type="InterPro" id="IPR036305">
    <property type="entry name" value="RGS_sf"/>
</dbReference>
<reference evidence="3" key="1">
    <citation type="journal article" date="2022" name="IScience">
        <title>Evolution of zygomycete secretomes and the origins of terrestrial fungal ecologies.</title>
        <authorList>
            <person name="Chang Y."/>
            <person name="Wang Y."/>
            <person name="Mondo S."/>
            <person name="Ahrendt S."/>
            <person name="Andreopoulos W."/>
            <person name="Barry K."/>
            <person name="Beard J."/>
            <person name="Benny G.L."/>
            <person name="Blankenship S."/>
            <person name="Bonito G."/>
            <person name="Cuomo C."/>
            <person name="Desiro A."/>
            <person name="Gervers K.A."/>
            <person name="Hundley H."/>
            <person name="Kuo A."/>
            <person name="LaButti K."/>
            <person name="Lang B.F."/>
            <person name="Lipzen A."/>
            <person name="O'Donnell K."/>
            <person name="Pangilinan J."/>
            <person name="Reynolds N."/>
            <person name="Sandor L."/>
            <person name="Smith M.E."/>
            <person name="Tsang A."/>
            <person name="Grigoriev I.V."/>
            <person name="Stajich J.E."/>
            <person name="Spatafora J.W."/>
        </authorList>
    </citation>
    <scope>NUCLEOTIDE SEQUENCE</scope>
    <source>
        <strain evidence="3">RSA 2281</strain>
    </source>
</reference>
<feature type="compositionally biased region" description="Polar residues" evidence="1">
    <location>
        <begin position="352"/>
        <end position="365"/>
    </location>
</feature>
<feature type="transmembrane region" description="Helical" evidence="2">
    <location>
        <begin position="236"/>
        <end position="258"/>
    </location>
</feature>
<keyword evidence="2" id="KW-0812">Transmembrane</keyword>
<feature type="region of interest" description="Disordered" evidence="1">
    <location>
        <begin position="350"/>
        <end position="369"/>
    </location>
</feature>
<keyword evidence="4" id="KW-1185">Reference proteome</keyword>
<feature type="transmembrane region" description="Helical" evidence="2">
    <location>
        <begin position="101"/>
        <end position="120"/>
    </location>
</feature>
<reference evidence="3" key="2">
    <citation type="submission" date="2023-02" db="EMBL/GenBank/DDBJ databases">
        <authorList>
            <consortium name="DOE Joint Genome Institute"/>
            <person name="Mondo S.J."/>
            <person name="Chang Y."/>
            <person name="Wang Y."/>
            <person name="Ahrendt S."/>
            <person name="Andreopoulos W."/>
            <person name="Barry K."/>
            <person name="Beard J."/>
            <person name="Benny G.L."/>
            <person name="Blankenship S."/>
            <person name="Bonito G."/>
            <person name="Cuomo C."/>
            <person name="Desiro A."/>
            <person name="Gervers K.A."/>
            <person name="Hundley H."/>
            <person name="Kuo A."/>
            <person name="LaButti K."/>
            <person name="Lang B.F."/>
            <person name="Lipzen A."/>
            <person name="O'Donnell K."/>
            <person name="Pangilinan J."/>
            <person name="Reynolds N."/>
            <person name="Sandor L."/>
            <person name="Smith M.W."/>
            <person name="Tsang A."/>
            <person name="Grigoriev I.V."/>
            <person name="Stajich J.E."/>
            <person name="Spatafora J.W."/>
        </authorList>
    </citation>
    <scope>NUCLEOTIDE SEQUENCE</scope>
    <source>
        <strain evidence="3">RSA 2281</strain>
    </source>
</reference>
<dbReference type="Proteomes" id="UP001209540">
    <property type="component" value="Unassembled WGS sequence"/>
</dbReference>
<dbReference type="EMBL" id="JAIXMP010000003">
    <property type="protein sequence ID" value="KAI9275830.1"/>
    <property type="molecule type" value="Genomic_DNA"/>
</dbReference>
<evidence type="ECO:0000313" key="3">
    <source>
        <dbReference type="EMBL" id="KAI9275830.1"/>
    </source>
</evidence>
<evidence type="ECO:0000256" key="2">
    <source>
        <dbReference type="SAM" id="Phobius"/>
    </source>
</evidence>
<feature type="transmembrane region" description="Helical" evidence="2">
    <location>
        <begin position="132"/>
        <end position="153"/>
    </location>
</feature>
<comment type="caution">
    <text evidence="3">The sequence shown here is derived from an EMBL/GenBank/DDBJ whole genome shotgun (WGS) entry which is preliminary data.</text>
</comment>
<feature type="transmembrane region" description="Helical" evidence="2">
    <location>
        <begin position="205"/>
        <end position="224"/>
    </location>
</feature>